<evidence type="ECO:0000313" key="2">
    <source>
        <dbReference type="EMBL" id="QIB64057.1"/>
    </source>
</evidence>
<dbReference type="InterPro" id="IPR027417">
    <property type="entry name" value="P-loop_NTPase"/>
</dbReference>
<dbReference type="KEGG" id="kim:G3T16_00055"/>
<evidence type="ECO:0000259" key="1">
    <source>
        <dbReference type="Pfam" id="PF05707"/>
    </source>
</evidence>
<accession>A0A6C0TZC8</accession>
<reference evidence="2 3" key="1">
    <citation type="submission" date="2020-02" db="EMBL/GenBank/DDBJ databases">
        <title>Genome sequencing for Kineobactrum sp. M2.</title>
        <authorList>
            <person name="Park S.-J."/>
        </authorList>
    </citation>
    <scope>NUCLEOTIDE SEQUENCE [LARGE SCALE GENOMIC DNA]</scope>
    <source>
        <strain evidence="2 3">M2</strain>
    </source>
</reference>
<feature type="domain" description="Zona occludens toxin N-terminal" evidence="1">
    <location>
        <begin position="3"/>
        <end position="91"/>
    </location>
</feature>
<gene>
    <name evidence="2" type="ORF">G3T16_00055</name>
</gene>
<protein>
    <recommendedName>
        <fullName evidence="1">Zona occludens toxin N-terminal domain-containing protein</fullName>
    </recommendedName>
</protein>
<name>A0A6C0TZC8_9GAMM</name>
<proteinExistence type="predicted"/>
<dbReference type="EMBL" id="CP048711">
    <property type="protein sequence ID" value="QIB64057.1"/>
    <property type="molecule type" value="Genomic_DNA"/>
</dbReference>
<dbReference type="Gene3D" id="3.40.50.300">
    <property type="entry name" value="P-loop containing nucleotide triphosphate hydrolases"/>
    <property type="match status" value="1"/>
</dbReference>
<keyword evidence="3" id="KW-1185">Reference proteome</keyword>
<dbReference type="AlphaFoldDB" id="A0A6C0TZC8"/>
<sequence length="120" mass="13310">MAITAYSGLPGSGKSYSVVEHVILPALRAGNIVWTNIPMDPDLMDSEFGGLLKQFKISEIEENQNWFQETFTPGATIVIDEAWRLWPAGLALTQCWNSTSRSLLNIGIWSRKTVAVLKLS</sequence>
<evidence type="ECO:0000313" key="3">
    <source>
        <dbReference type="Proteomes" id="UP000477680"/>
    </source>
</evidence>
<dbReference type="RefSeq" id="WP_163493308.1">
    <property type="nucleotide sequence ID" value="NZ_CP048711.1"/>
</dbReference>
<dbReference type="Pfam" id="PF05707">
    <property type="entry name" value="Zot"/>
    <property type="match status" value="1"/>
</dbReference>
<dbReference type="Proteomes" id="UP000477680">
    <property type="component" value="Chromosome"/>
</dbReference>
<dbReference type="InterPro" id="IPR008900">
    <property type="entry name" value="Zot_N"/>
</dbReference>
<organism evidence="2 3">
    <name type="scientific">Kineobactrum salinum</name>
    <dbReference type="NCBI Taxonomy" id="2708301"/>
    <lineage>
        <taxon>Bacteria</taxon>
        <taxon>Pseudomonadati</taxon>
        <taxon>Pseudomonadota</taxon>
        <taxon>Gammaproteobacteria</taxon>
        <taxon>Cellvibrionales</taxon>
        <taxon>Halieaceae</taxon>
        <taxon>Kineobactrum</taxon>
    </lineage>
</organism>